<dbReference type="AlphaFoldDB" id="A1ZCR7"/>
<organism evidence="1 2">
    <name type="scientific">Microscilla marina ATCC 23134</name>
    <dbReference type="NCBI Taxonomy" id="313606"/>
    <lineage>
        <taxon>Bacteria</taxon>
        <taxon>Pseudomonadati</taxon>
        <taxon>Bacteroidota</taxon>
        <taxon>Cytophagia</taxon>
        <taxon>Cytophagales</taxon>
        <taxon>Microscillaceae</taxon>
        <taxon>Microscilla</taxon>
    </lineage>
</organism>
<reference evidence="1 2" key="1">
    <citation type="submission" date="2007-01" db="EMBL/GenBank/DDBJ databases">
        <authorList>
            <person name="Haygood M."/>
            <person name="Podell S."/>
            <person name="Anderson C."/>
            <person name="Hopkinson B."/>
            <person name="Roe K."/>
            <person name="Barbeau K."/>
            <person name="Gaasterland T."/>
            <person name="Ferriera S."/>
            <person name="Johnson J."/>
            <person name="Kravitz S."/>
            <person name="Beeson K."/>
            <person name="Sutton G."/>
            <person name="Rogers Y.-H."/>
            <person name="Friedman R."/>
            <person name="Frazier M."/>
            <person name="Venter J.C."/>
        </authorList>
    </citation>
    <scope>NUCLEOTIDE SEQUENCE [LARGE SCALE GENOMIC DNA]</scope>
    <source>
        <strain evidence="1 2">ATCC 23134</strain>
    </source>
</reference>
<evidence type="ECO:0000313" key="2">
    <source>
        <dbReference type="Proteomes" id="UP000004095"/>
    </source>
</evidence>
<evidence type="ECO:0008006" key="3">
    <source>
        <dbReference type="Google" id="ProtNLM"/>
    </source>
</evidence>
<comment type="caution">
    <text evidence="1">The sequence shown here is derived from an EMBL/GenBank/DDBJ whole genome shotgun (WGS) entry which is preliminary data.</text>
</comment>
<accession>A1ZCR7</accession>
<protein>
    <recommendedName>
        <fullName evidence="3">STAS/SEC14 domain-containing protein</fullName>
    </recommendedName>
</protein>
<proteinExistence type="predicted"/>
<evidence type="ECO:0000313" key="1">
    <source>
        <dbReference type="EMBL" id="EAY32069.1"/>
    </source>
</evidence>
<gene>
    <name evidence="1" type="ORF">M23134_02098</name>
</gene>
<sequence length="171" mass="19992">MPPPVFGVFTGKNKHLISLQQPSNYSLLFHYLLITIMELYQNKFVKITYDQEARICIGNWTEETSTATADDFKEWNQRLVEKIEQYKPMGFLANTLNYKFIITPDLQEWSATNVFGRFAKAGVIRIALTVPEDFYSQVALEQFVDEYEGRRIKNRYFSDLGEAKTWLTSLH</sequence>
<keyword evidence="2" id="KW-1185">Reference proteome</keyword>
<dbReference type="EMBL" id="AAWS01000001">
    <property type="protein sequence ID" value="EAY32069.1"/>
    <property type="molecule type" value="Genomic_DNA"/>
</dbReference>
<dbReference type="Proteomes" id="UP000004095">
    <property type="component" value="Unassembled WGS sequence"/>
</dbReference>
<name>A1ZCR7_MICM2</name>
<dbReference type="eggNOG" id="ENOG50349CE">
    <property type="taxonomic scope" value="Bacteria"/>
</dbReference>